<dbReference type="EMBL" id="CADCTF010000086">
    <property type="protein sequence ID" value="CAA9238242.1"/>
    <property type="molecule type" value="Genomic_DNA"/>
</dbReference>
<dbReference type="Gene3D" id="4.10.320.10">
    <property type="entry name" value="E3-binding domain"/>
    <property type="match status" value="1"/>
</dbReference>
<feature type="domain" description="Lsr2 dimerization" evidence="3">
    <location>
        <begin position="1"/>
        <end position="59"/>
    </location>
</feature>
<evidence type="ECO:0000313" key="5">
    <source>
        <dbReference type="EMBL" id="CAA9238242.1"/>
    </source>
</evidence>
<feature type="region of interest" description="Disordered" evidence="2">
    <location>
        <begin position="57"/>
        <end position="78"/>
    </location>
</feature>
<evidence type="ECO:0000256" key="2">
    <source>
        <dbReference type="SAM" id="MobiDB-lite"/>
    </source>
</evidence>
<dbReference type="InterPro" id="IPR036625">
    <property type="entry name" value="E3-bd_dom_sf"/>
</dbReference>
<gene>
    <name evidence="5" type="ORF">AVDCRST_MAG50-1528</name>
</gene>
<evidence type="ECO:0008006" key="6">
    <source>
        <dbReference type="Google" id="ProtNLM"/>
    </source>
</evidence>
<reference evidence="5" key="1">
    <citation type="submission" date="2020-02" db="EMBL/GenBank/DDBJ databases">
        <authorList>
            <person name="Meier V. D."/>
        </authorList>
    </citation>
    <scope>NUCLEOTIDE SEQUENCE</scope>
    <source>
        <strain evidence="5">AVDCRST_MAG50</strain>
    </source>
</reference>
<protein>
    <recommendedName>
        <fullName evidence="6">Histone protein Lsr2</fullName>
    </recommendedName>
</protein>
<dbReference type="Gene3D" id="3.30.60.230">
    <property type="entry name" value="Lsr2, dimerization domain"/>
    <property type="match status" value="1"/>
</dbReference>
<dbReference type="InterPro" id="IPR024412">
    <property type="entry name" value="Lsr2_dim_dom"/>
</dbReference>
<dbReference type="GO" id="GO:0016746">
    <property type="term" value="F:acyltransferase activity"/>
    <property type="evidence" value="ECO:0007669"/>
    <property type="project" value="InterPro"/>
</dbReference>
<dbReference type="GO" id="GO:0003677">
    <property type="term" value="F:DNA binding"/>
    <property type="evidence" value="ECO:0007669"/>
    <property type="project" value="UniProtKB-KW"/>
</dbReference>
<sequence length="109" mass="12074">MARRTTIITTCDLCDKETENPSKVNLGWNRSQWELDLCDRDFAAVSKQFDAWVDQGRKVTNRGGGGGRRTSPPSDLESVRAWARDQGLDVKSRGRIPGSVMEAYTAAQG</sequence>
<evidence type="ECO:0000256" key="1">
    <source>
        <dbReference type="ARBA" id="ARBA00023125"/>
    </source>
</evidence>
<proteinExistence type="predicted"/>
<dbReference type="Pfam" id="PF11774">
    <property type="entry name" value="Lsr2"/>
    <property type="match status" value="1"/>
</dbReference>
<dbReference type="AlphaFoldDB" id="A0A6J4I0M3"/>
<evidence type="ECO:0000259" key="4">
    <source>
        <dbReference type="Pfam" id="PF23359"/>
    </source>
</evidence>
<evidence type="ECO:0000259" key="3">
    <source>
        <dbReference type="Pfam" id="PF11774"/>
    </source>
</evidence>
<accession>A0A6J4I0M3</accession>
<feature type="domain" description="Lsr2 DNA-binding" evidence="4">
    <location>
        <begin position="74"/>
        <end position="107"/>
    </location>
</feature>
<name>A0A6J4I0M3_9ACTN</name>
<organism evidence="5">
    <name type="scientific">uncultured Acidimicrobiales bacterium</name>
    <dbReference type="NCBI Taxonomy" id="310071"/>
    <lineage>
        <taxon>Bacteria</taxon>
        <taxon>Bacillati</taxon>
        <taxon>Actinomycetota</taxon>
        <taxon>Acidimicrobiia</taxon>
        <taxon>Acidimicrobiales</taxon>
        <taxon>environmental samples</taxon>
    </lineage>
</organism>
<dbReference type="Pfam" id="PF23359">
    <property type="entry name" value="Lsr2_DNA-bd"/>
    <property type="match status" value="1"/>
</dbReference>
<dbReference type="InterPro" id="IPR042261">
    <property type="entry name" value="Lsr2-like_dimerization"/>
</dbReference>
<keyword evidence="1" id="KW-0238">DNA-binding</keyword>
<dbReference type="InterPro" id="IPR055370">
    <property type="entry name" value="Lsr2_DNA-bd"/>
</dbReference>